<protein>
    <recommendedName>
        <fullName evidence="3">ArsR family transcriptional regulator</fullName>
    </recommendedName>
</protein>
<dbReference type="EMBL" id="AP026560">
    <property type="protein sequence ID" value="BDP43245.1"/>
    <property type="molecule type" value="Genomic_DNA"/>
</dbReference>
<evidence type="ECO:0000313" key="1">
    <source>
        <dbReference type="EMBL" id="BDP43245.1"/>
    </source>
</evidence>
<name>A0ABN6RK92_9DEIO</name>
<dbReference type="CDD" id="cd00090">
    <property type="entry name" value="HTH_ARSR"/>
    <property type="match status" value="1"/>
</dbReference>
<dbReference type="InterPro" id="IPR036388">
    <property type="entry name" value="WH-like_DNA-bd_sf"/>
</dbReference>
<dbReference type="RefSeq" id="WP_264775900.1">
    <property type="nucleotide sequence ID" value="NZ_AP026560.1"/>
</dbReference>
<evidence type="ECO:0000313" key="2">
    <source>
        <dbReference type="Proteomes" id="UP001064971"/>
    </source>
</evidence>
<keyword evidence="2" id="KW-1185">Reference proteome</keyword>
<proteinExistence type="predicted"/>
<evidence type="ECO:0008006" key="3">
    <source>
        <dbReference type="Google" id="ProtNLM"/>
    </source>
</evidence>
<dbReference type="SUPFAM" id="SSF46785">
    <property type="entry name" value="Winged helix' DNA-binding domain"/>
    <property type="match status" value="1"/>
</dbReference>
<accession>A0ABN6RK92</accession>
<organism evidence="1 2">
    <name type="scientific">Deinococcus aetherius</name>
    <dbReference type="NCBI Taxonomy" id="200252"/>
    <lineage>
        <taxon>Bacteria</taxon>
        <taxon>Thermotogati</taxon>
        <taxon>Deinococcota</taxon>
        <taxon>Deinococci</taxon>
        <taxon>Deinococcales</taxon>
        <taxon>Deinococcaceae</taxon>
        <taxon>Deinococcus</taxon>
    </lineage>
</organism>
<dbReference type="Proteomes" id="UP001064971">
    <property type="component" value="Chromosome"/>
</dbReference>
<dbReference type="Gene3D" id="1.10.10.10">
    <property type="entry name" value="Winged helix-like DNA-binding domain superfamily/Winged helix DNA-binding domain"/>
    <property type="match status" value="1"/>
</dbReference>
<sequence>MSGEPERVANSAQAALLLDVGLRPLLDLLIQRPRSVGEVAQSLGVSVQRAHYLVGKLERVGVAEVVEVCPRAGRAVKRYRVLSRWFIPYEATGAETLEAFLDGQILPRVERFTHLSVGRFRELDDRWGFWLERGEKGSMLSIGTPRRKGYALFGGDEPFLLNIGGLRLTREQAGELKRRLLDVMEEFQTRDSPENPTYTFALMLVRGEVE</sequence>
<dbReference type="InterPro" id="IPR011991">
    <property type="entry name" value="ArsR-like_HTH"/>
</dbReference>
<reference evidence="1" key="1">
    <citation type="submission" date="2022-07" db="EMBL/GenBank/DDBJ databases">
        <title>Complete Genome Sequence of the Radioresistant Bacterium Deinococcus aetherius ST0316, Isolated from the Air Dust collected in Lower Stratosphere above Japan.</title>
        <authorList>
            <person name="Satoh K."/>
            <person name="Hagiwara K."/>
            <person name="Katsumata K."/>
            <person name="Kubo A."/>
            <person name="Yokobori S."/>
            <person name="Yamagishi A."/>
            <person name="Oono Y."/>
            <person name="Narumi I."/>
        </authorList>
    </citation>
    <scope>NUCLEOTIDE SEQUENCE</scope>
    <source>
        <strain evidence="1">ST0316</strain>
    </source>
</reference>
<dbReference type="InterPro" id="IPR036390">
    <property type="entry name" value="WH_DNA-bd_sf"/>
</dbReference>
<gene>
    <name evidence="1" type="ORF">DAETH_32140</name>
</gene>